<dbReference type="Pfam" id="PF02365">
    <property type="entry name" value="NAM"/>
    <property type="match status" value="1"/>
</dbReference>
<dbReference type="PROSITE" id="PS51005">
    <property type="entry name" value="NAC"/>
    <property type="match status" value="1"/>
</dbReference>
<dbReference type="AlphaFoldDB" id="A0A2N9HYR3"/>
<dbReference type="PANTHER" id="PTHR31744">
    <property type="entry name" value="PROTEIN CUP-SHAPED COTYLEDON 2-RELATED"/>
    <property type="match status" value="1"/>
</dbReference>
<sequence>MNTFSHVPPGFRFHPTDEELVDYYLRKKISSRRIDLDVIKDVDLYKIEPWDLQEICRIGTEEQNEWYFFSHKDKKYPTGTRTNRATTAGFWKATGRDKAIYCKHDLIGMRKTLVFYKGRAPNGQKSDWIMHEYRLETEENGTPQANFERIQQTNLFIYSLPFEMSATFFWLNLCDSFGSVYGSNYSCDICVTDWQEEGWVVCRVFKKRITTVRKMSEHGSPCWYDDQVSFMPDLDSPKQNSHSNLMYQQSYCKKELDLPAYHVPHEHFLQLPLLESPKLLQSAPNSLAPYGIDINHACTTLQSSPLSQEEQIHQPHEQNLFHVAYVNNYNDQAVDQVTDWRVLDKFVASQLSHDDVPKQNSYSTGANNIYHTSNTTNVLVRHLDKQEMVPESASMSSSNGQIELWK</sequence>
<dbReference type="PANTHER" id="PTHR31744:SF230">
    <property type="entry name" value="NAC DOMAIN-CONTAINING PROTEIN"/>
    <property type="match status" value="1"/>
</dbReference>
<dbReference type="SUPFAM" id="SSF101941">
    <property type="entry name" value="NAC domain"/>
    <property type="match status" value="1"/>
</dbReference>
<evidence type="ECO:0000256" key="3">
    <source>
        <dbReference type="ARBA" id="ARBA00023125"/>
    </source>
</evidence>
<evidence type="ECO:0000256" key="5">
    <source>
        <dbReference type="ARBA" id="ARBA00023242"/>
    </source>
</evidence>
<evidence type="ECO:0000256" key="2">
    <source>
        <dbReference type="ARBA" id="ARBA00023015"/>
    </source>
</evidence>
<evidence type="ECO:0000259" key="6">
    <source>
        <dbReference type="PROSITE" id="PS51005"/>
    </source>
</evidence>
<keyword evidence="5" id="KW-0539">Nucleus</keyword>
<comment type="subcellular location">
    <subcellularLocation>
        <location evidence="1">Nucleus</location>
    </subcellularLocation>
</comment>
<dbReference type="InterPro" id="IPR003441">
    <property type="entry name" value="NAC-dom"/>
</dbReference>
<keyword evidence="2" id="KW-0805">Transcription regulation</keyword>
<evidence type="ECO:0000256" key="4">
    <source>
        <dbReference type="ARBA" id="ARBA00023163"/>
    </source>
</evidence>
<dbReference type="GO" id="GO:0005634">
    <property type="term" value="C:nucleus"/>
    <property type="evidence" value="ECO:0007669"/>
    <property type="project" value="UniProtKB-SubCell"/>
</dbReference>
<keyword evidence="3" id="KW-0238">DNA-binding</keyword>
<protein>
    <recommendedName>
        <fullName evidence="6">NAC domain-containing protein</fullName>
    </recommendedName>
</protein>
<dbReference type="FunFam" id="2.170.150.80:FF:000002">
    <property type="entry name" value="Nac domain-containing protein 86"/>
    <property type="match status" value="1"/>
</dbReference>
<proteinExistence type="predicted"/>
<dbReference type="InterPro" id="IPR036093">
    <property type="entry name" value="NAC_dom_sf"/>
</dbReference>
<keyword evidence="4" id="KW-0804">Transcription</keyword>
<reference evidence="7" key="1">
    <citation type="submission" date="2018-02" db="EMBL/GenBank/DDBJ databases">
        <authorList>
            <person name="Cohen D.B."/>
            <person name="Kent A.D."/>
        </authorList>
    </citation>
    <scope>NUCLEOTIDE SEQUENCE</scope>
</reference>
<dbReference type="EMBL" id="OIVN01004357">
    <property type="protein sequence ID" value="SPD16903.1"/>
    <property type="molecule type" value="Genomic_DNA"/>
</dbReference>
<dbReference type="GO" id="GO:0003677">
    <property type="term" value="F:DNA binding"/>
    <property type="evidence" value="ECO:0007669"/>
    <property type="project" value="UniProtKB-KW"/>
</dbReference>
<accession>A0A2N9HYR3</accession>
<dbReference type="Gene3D" id="2.170.150.80">
    <property type="entry name" value="NAC domain"/>
    <property type="match status" value="1"/>
</dbReference>
<name>A0A2N9HYR3_FAGSY</name>
<organism evidence="7">
    <name type="scientific">Fagus sylvatica</name>
    <name type="common">Beechnut</name>
    <dbReference type="NCBI Taxonomy" id="28930"/>
    <lineage>
        <taxon>Eukaryota</taxon>
        <taxon>Viridiplantae</taxon>
        <taxon>Streptophyta</taxon>
        <taxon>Embryophyta</taxon>
        <taxon>Tracheophyta</taxon>
        <taxon>Spermatophyta</taxon>
        <taxon>Magnoliopsida</taxon>
        <taxon>eudicotyledons</taxon>
        <taxon>Gunneridae</taxon>
        <taxon>Pentapetalae</taxon>
        <taxon>rosids</taxon>
        <taxon>fabids</taxon>
        <taxon>Fagales</taxon>
        <taxon>Fagaceae</taxon>
        <taxon>Fagus</taxon>
    </lineage>
</organism>
<evidence type="ECO:0000256" key="1">
    <source>
        <dbReference type="ARBA" id="ARBA00004123"/>
    </source>
</evidence>
<dbReference type="GO" id="GO:0006355">
    <property type="term" value="P:regulation of DNA-templated transcription"/>
    <property type="evidence" value="ECO:0007669"/>
    <property type="project" value="InterPro"/>
</dbReference>
<gene>
    <name evidence="7" type="ORF">FSB_LOCUS44785</name>
</gene>
<evidence type="ECO:0000313" key="7">
    <source>
        <dbReference type="EMBL" id="SPD16903.1"/>
    </source>
</evidence>
<feature type="domain" description="NAC" evidence="6">
    <location>
        <begin position="7"/>
        <end position="207"/>
    </location>
</feature>